<protein>
    <submittedName>
        <fullName evidence="2">Uncharacterized protein</fullName>
    </submittedName>
</protein>
<feature type="region of interest" description="Disordered" evidence="1">
    <location>
        <begin position="389"/>
        <end position="426"/>
    </location>
</feature>
<accession>A0AAV8UEQ8</accession>
<evidence type="ECO:0000313" key="2">
    <source>
        <dbReference type="EMBL" id="KAJ8900965.1"/>
    </source>
</evidence>
<dbReference type="EMBL" id="JAMWBK010000013">
    <property type="protein sequence ID" value="KAJ8900965.1"/>
    <property type="molecule type" value="Genomic_DNA"/>
</dbReference>
<organism evidence="2 3">
    <name type="scientific">Rhodosorus marinus</name>
    <dbReference type="NCBI Taxonomy" id="101924"/>
    <lineage>
        <taxon>Eukaryota</taxon>
        <taxon>Rhodophyta</taxon>
        <taxon>Stylonematophyceae</taxon>
        <taxon>Stylonematales</taxon>
        <taxon>Stylonemataceae</taxon>
        <taxon>Rhodosorus</taxon>
    </lineage>
</organism>
<feature type="compositionally biased region" description="Basic and acidic residues" evidence="1">
    <location>
        <begin position="163"/>
        <end position="193"/>
    </location>
</feature>
<feature type="region of interest" description="Disordered" evidence="1">
    <location>
        <begin position="163"/>
        <end position="212"/>
    </location>
</feature>
<reference evidence="2 3" key="1">
    <citation type="journal article" date="2023" name="Nat. Commun.">
        <title>Origin of minicircular mitochondrial genomes in red algae.</title>
        <authorList>
            <person name="Lee Y."/>
            <person name="Cho C.H."/>
            <person name="Lee Y.M."/>
            <person name="Park S.I."/>
            <person name="Yang J.H."/>
            <person name="West J.A."/>
            <person name="Bhattacharya D."/>
            <person name="Yoon H.S."/>
        </authorList>
    </citation>
    <scope>NUCLEOTIDE SEQUENCE [LARGE SCALE GENOMIC DNA]</scope>
    <source>
        <strain evidence="2 3">CCMP1338</strain>
        <tissue evidence="2">Whole cell</tissue>
    </source>
</reference>
<sequence length="959" mass="109565">MYRVSRLKGADGCFKREVWDGSGGVRNFHASSVRERKKRFALTRFPKLERRVFPHEHKELLKTLRTSYAPPVGWSFQNEMEVQRYKPTNEEFRNEYGFLMLKSPAKFSDIKDTDQRLDPVLAEQGLEHTFDLPTQEEIDRIGGDLDPTKRIHKNNENLEVSFHQEEVGSRSPRETLGSRERSEDSEDTHRFESEDVSGQRTQRMAKGSKEEVNPEDLEAAALDELLLRTVDDGRVSTDLKEVVNHSVWRRRLELAETSVMIRIFFQRRHRNADAYLELLLMLRSYFRGKDALAVLQSMLSDRIIIRPEHLCHAAAAAAQAGCTDDIERMFYLFRGNPEKPVSPLVDPSRISVHDWMVQCLADSKAKNADVDGIINIMLTLKNRESLFRPKKLHPSSSSSQQALAASAYESETDGILGENSETSEGSALEEIEGYEMGLQEASILDTSLESYLASQQPEDSADALLHGPEGHSALDEETEFRHPPMPRGTAYKALETQRRVERDLHWEDAGKIDNPFGEDQVVFELKPGVEQDIHTIPWHNLHRSDRLWSALITAFGNNSDHLGARLAYGWHQRFNPEQALSMDAYEALLSADNNANNSTLNNEFGWGVWQEILRFQLEPSVGVVVQILKSCDNNHAMQVYDHLATIGFQIGPRIYRSQLKSIVRSPAKTPDDIVNESESKFSEIVDQCGGFGFVGVDIFGEFMNNLAKACRRRVLEKRLNELEFGKDDEEGEDKFGTLADEDGEDEELNKPLTDLEKGDVVMKLFSQTNIPMGEGRVLLSNYIALHLWSGEFDKAMKLQRKYFSPNGGFEPPRGMMNSWALYLDNDPDTISLDYIKEAYNVLQRSGLEWEERSLLSFSRAFCLQKDYKAAADAAYQLQYVQSRSTSNRVREFLLQLSKLADDPDEFVKRMNAFGYNLDMSRHWQKGFSRTQREPLTLQGINWWKGSSVGSQRKFDVRVL</sequence>
<evidence type="ECO:0000256" key="1">
    <source>
        <dbReference type="SAM" id="MobiDB-lite"/>
    </source>
</evidence>
<evidence type="ECO:0000313" key="3">
    <source>
        <dbReference type="Proteomes" id="UP001157974"/>
    </source>
</evidence>
<keyword evidence="3" id="KW-1185">Reference proteome</keyword>
<feature type="compositionally biased region" description="Low complexity" evidence="1">
    <location>
        <begin position="395"/>
        <end position="407"/>
    </location>
</feature>
<gene>
    <name evidence="2" type="ORF">NDN08_000262</name>
</gene>
<proteinExistence type="predicted"/>
<name>A0AAV8UEQ8_9RHOD</name>
<dbReference type="AlphaFoldDB" id="A0AAV8UEQ8"/>
<dbReference type="Proteomes" id="UP001157974">
    <property type="component" value="Unassembled WGS sequence"/>
</dbReference>
<comment type="caution">
    <text evidence="2">The sequence shown here is derived from an EMBL/GenBank/DDBJ whole genome shotgun (WGS) entry which is preliminary data.</text>
</comment>